<proteinExistence type="predicted"/>
<reference evidence="1" key="1">
    <citation type="submission" date="2013-12" db="EMBL/GenBank/DDBJ databases">
        <authorList>
            <person name="Aslett M."/>
        </authorList>
    </citation>
    <scope>NUCLEOTIDE SEQUENCE [LARGE SCALE GENOMIC DNA]</scope>
    <source>
        <strain evidence="1">Lindley</strain>
    </source>
</reference>
<dbReference type="WBParaSite" id="GPLIN_001128600">
    <property type="protein sequence ID" value="GPLIN_001128600"/>
    <property type="gene ID" value="GPLIN_001128600"/>
</dbReference>
<protein>
    <submittedName>
        <fullName evidence="2">Uncharacterized protein</fullName>
    </submittedName>
</protein>
<dbReference type="Proteomes" id="UP000050741">
    <property type="component" value="Unassembled WGS sequence"/>
</dbReference>
<evidence type="ECO:0000313" key="1">
    <source>
        <dbReference type="Proteomes" id="UP000050741"/>
    </source>
</evidence>
<evidence type="ECO:0000313" key="2">
    <source>
        <dbReference type="WBParaSite" id="GPLIN_001128600"/>
    </source>
</evidence>
<reference evidence="2" key="3">
    <citation type="submission" date="2016-06" db="UniProtKB">
        <authorList>
            <consortium name="WormBaseParasite"/>
        </authorList>
    </citation>
    <scope>IDENTIFICATION</scope>
</reference>
<sequence length="72" mass="8283">MIQKMSSWLIRHLDQTAVSYKIRGGGQATSNHHLLVAPFNENAAKFILFNLLLCTVLRCRHIKTLQKQFIAF</sequence>
<keyword evidence="1" id="KW-1185">Reference proteome</keyword>
<reference evidence="1" key="2">
    <citation type="submission" date="2014-05" db="EMBL/GenBank/DDBJ databases">
        <title>The genome and life-stage specific transcriptomes of Globodera pallida elucidate key aspects of plant parasitism by a cyst nematode.</title>
        <authorList>
            <person name="Cotton J.A."/>
            <person name="Lilley C.J."/>
            <person name="Jones L.M."/>
            <person name="Kikuchi T."/>
            <person name="Reid A.J."/>
            <person name="Thorpe P."/>
            <person name="Tsai I.J."/>
            <person name="Beasley H."/>
            <person name="Blok V."/>
            <person name="Cock P.J.A."/>
            <person name="Van den Akker S.E."/>
            <person name="Holroyd N."/>
            <person name="Hunt M."/>
            <person name="Mantelin S."/>
            <person name="Naghra H."/>
            <person name="Pain A."/>
            <person name="Palomares-Rius J.E."/>
            <person name="Zarowiecki M."/>
            <person name="Berriman M."/>
            <person name="Jones J.T."/>
            <person name="Urwin P.E."/>
        </authorList>
    </citation>
    <scope>NUCLEOTIDE SEQUENCE [LARGE SCALE GENOMIC DNA]</scope>
    <source>
        <strain evidence="1">Lindley</strain>
    </source>
</reference>
<accession>A0A183CEI2</accession>
<dbReference type="AlphaFoldDB" id="A0A183CEI2"/>
<name>A0A183CEI2_GLOPA</name>
<organism evidence="1 2">
    <name type="scientific">Globodera pallida</name>
    <name type="common">Potato cyst nematode worm</name>
    <name type="synonym">Heterodera pallida</name>
    <dbReference type="NCBI Taxonomy" id="36090"/>
    <lineage>
        <taxon>Eukaryota</taxon>
        <taxon>Metazoa</taxon>
        <taxon>Ecdysozoa</taxon>
        <taxon>Nematoda</taxon>
        <taxon>Chromadorea</taxon>
        <taxon>Rhabditida</taxon>
        <taxon>Tylenchina</taxon>
        <taxon>Tylenchomorpha</taxon>
        <taxon>Tylenchoidea</taxon>
        <taxon>Heteroderidae</taxon>
        <taxon>Heteroderinae</taxon>
        <taxon>Globodera</taxon>
    </lineage>
</organism>